<comment type="caution">
    <text evidence="4">The sequence shown here is derived from an EMBL/GenBank/DDBJ whole genome shotgun (WGS) entry which is preliminary data.</text>
</comment>
<evidence type="ECO:0000256" key="2">
    <source>
        <dbReference type="SAM" id="MobiDB-lite"/>
    </source>
</evidence>
<gene>
    <name evidence="4" type="ORF">GCM10010211_41280</name>
</gene>
<dbReference type="SUPFAM" id="SSF56059">
    <property type="entry name" value="Glutathione synthetase ATP-binding domain-like"/>
    <property type="match status" value="1"/>
</dbReference>
<keyword evidence="1" id="KW-0547">Nucleotide-binding</keyword>
<feature type="compositionally biased region" description="Basic and acidic residues" evidence="2">
    <location>
        <begin position="272"/>
        <end position="283"/>
    </location>
</feature>
<evidence type="ECO:0000256" key="1">
    <source>
        <dbReference type="PROSITE-ProRule" id="PRU00409"/>
    </source>
</evidence>
<protein>
    <recommendedName>
        <fullName evidence="3">ATP-grasp domain-containing protein</fullName>
    </recommendedName>
</protein>
<keyword evidence="5" id="KW-1185">Reference proteome</keyword>
<feature type="domain" description="ATP-grasp" evidence="3">
    <location>
        <begin position="84"/>
        <end position="268"/>
    </location>
</feature>
<dbReference type="Proteomes" id="UP000654471">
    <property type="component" value="Unassembled WGS sequence"/>
</dbReference>
<keyword evidence="1" id="KW-0067">ATP-binding</keyword>
<dbReference type="EMBL" id="BMRP01000014">
    <property type="protein sequence ID" value="GGU71420.1"/>
    <property type="molecule type" value="Genomic_DNA"/>
</dbReference>
<dbReference type="PANTHER" id="PTHR21621:SF0">
    <property type="entry name" value="BETA-CITRYLGLUTAMATE SYNTHASE B-RELATED"/>
    <property type="match status" value="1"/>
</dbReference>
<dbReference type="PROSITE" id="PS50975">
    <property type="entry name" value="ATP_GRASP"/>
    <property type="match status" value="1"/>
</dbReference>
<dbReference type="InterPro" id="IPR011761">
    <property type="entry name" value="ATP-grasp"/>
</dbReference>
<evidence type="ECO:0000313" key="5">
    <source>
        <dbReference type="Proteomes" id="UP000654471"/>
    </source>
</evidence>
<sequence>MICTDREHPVLAATAAVLRRAAHEVVFLDPEGEPPFPGHLADVYLLTAKTPNGLALAARLEAYGAPVINSPAATARCQDRGVLAEVARAAGLPYAATVRTGTLGELAAVADGPPVPGFPLVVKSRHSRRGNLVARVDGPARLAELAADRPEEPVIVQEFTANSGWDHKLWVVDGRLFAARRRSELAPGGRGENLPLPLADLPSGWTDTVRRVGEVFDLEVYGVDIVDAGGGTPLIVDINAFPGIRGQAGAPEALAALALRTAGAAGAAGGGPERRTRGDHGSS</sequence>
<dbReference type="InterPro" id="IPR013651">
    <property type="entry name" value="ATP-grasp_RimK-type"/>
</dbReference>
<proteinExistence type="predicted"/>
<dbReference type="Gene3D" id="3.30.470.20">
    <property type="entry name" value="ATP-grasp fold, B domain"/>
    <property type="match status" value="1"/>
</dbReference>
<organism evidence="4 5">
    <name type="scientific">Streptomyces albospinus</name>
    <dbReference type="NCBI Taxonomy" id="285515"/>
    <lineage>
        <taxon>Bacteria</taxon>
        <taxon>Bacillati</taxon>
        <taxon>Actinomycetota</taxon>
        <taxon>Actinomycetes</taxon>
        <taxon>Kitasatosporales</taxon>
        <taxon>Streptomycetaceae</taxon>
        <taxon>Streptomyces</taxon>
    </lineage>
</organism>
<name>A0ABQ2V9K0_9ACTN</name>
<feature type="region of interest" description="Disordered" evidence="2">
    <location>
        <begin position="264"/>
        <end position="283"/>
    </location>
</feature>
<dbReference type="PANTHER" id="PTHR21621">
    <property type="entry name" value="RIBOSOMAL PROTEIN S6 MODIFICATION PROTEIN"/>
    <property type="match status" value="1"/>
</dbReference>
<evidence type="ECO:0000259" key="3">
    <source>
        <dbReference type="PROSITE" id="PS50975"/>
    </source>
</evidence>
<reference evidence="5" key="1">
    <citation type="journal article" date="2019" name="Int. J. Syst. Evol. Microbiol.">
        <title>The Global Catalogue of Microorganisms (GCM) 10K type strain sequencing project: providing services to taxonomists for standard genome sequencing and annotation.</title>
        <authorList>
            <consortium name="The Broad Institute Genomics Platform"/>
            <consortium name="The Broad Institute Genome Sequencing Center for Infectious Disease"/>
            <person name="Wu L."/>
            <person name="Ma J."/>
        </authorList>
    </citation>
    <scope>NUCLEOTIDE SEQUENCE [LARGE SCALE GENOMIC DNA]</scope>
    <source>
        <strain evidence="5">JCM 3399</strain>
    </source>
</reference>
<accession>A0ABQ2V9K0</accession>
<evidence type="ECO:0000313" key="4">
    <source>
        <dbReference type="EMBL" id="GGU71420.1"/>
    </source>
</evidence>
<dbReference type="Pfam" id="PF08443">
    <property type="entry name" value="RimK"/>
    <property type="match status" value="1"/>
</dbReference>